<proteinExistence type="predicted"/>
<protein>
    <submittedName>
        <fullName evidence="1">Uncharacterized protein</fullName>
    </submittedName>
</protein>
<reference evidence="1 2" key="1">
    <citation type="submission" date="2016-10" db="EMBL/GenBank/DDBJ databases">
        <title>The Draft Genome Sequence of the Potato Rhizosphere Bacteria Ochrobactrum sp. IPA7.2.</title>
        <authorList>
            <person name="Gogoleva N.E."/>
            <person name="Khlopko Y.A."/>
            <person name="Burygin G.L."/>
            <person name="Plotnikov A.O."/>
        </authorList>
    </citation>
    <scope>NUCLEOTIDE SEQUENCE [LARGE SCALE GENOMIC DNA]</scope>
    <source>
        <strain evidence="1 2">IPA7.2</strain>
    </source>
</reference>
<gene>
    <name evidence="1" type="ORF">BLA27_27905</name>
</gene>
<evidence type="ECO:0000313" key="1">
    <source>
        <dbReference type="EMBL" id="OIS90234.1"/>
    </source>
</evidence>
<dbReference type="EMBL" id="MOEC01000072">
    <property type="protein sequence ID" value="OIS90234.1"/>
    <property type="molecule type" value="Genomic_DNA"/>
</dbReference>
<accession>A0A1J6HUF7</accession>
<sequence length="135" mass="15100">MSFDSKSILALSGRLLMLTGDIAMQIRMNSPYNSRYDHRDKQHGVNVLFLSDLLHHFETLGRAIGYAEHEPEKSCVLVDLVQGAFAQYREPFDGKPPAVEIFRAHGIDLDYVDGLLAHFAASLEESLQNTGSDLH</sequence>
<keyword evidence="2" id="KW-1185">Reference proteome</keyword>
<evidence type="ECO:0000313" key="2">
    <source>
        <dbReference type="Proteomes" id="UP000182985"/>
    </source>
</evidence>
<dbReference type="AlphaFoldDB" id="A0A1J6HUF7"/>
<dbReference type="Proteomes" id="UP000182985">
    <property type="component" value="Unassembled WGS sequence"/>
</dbReference>
<dbReference type="RefSeq" id="WP_071634625.1">
    <property type="nucleotide sequence ID" value="NZ_MOEC01000072.1"/>
</dbReference>
<organism evidence="1 2">
    <name type="scientific">Brucella cytisi</name>
    <dbReference type="NCBI Taxonomy" id="407152"/>
    <lineage>
        <taxon>Bacteria</taxon>
        <taxon>Pseudomonadati</taxon>
        <taxon>Pseudomonadota</taxon>
        <taxon>Alphaproteobacteria</taxon>
        <taxon>Hyphomicrobiales</taxon>
        <taxon>Brucellaceae</taxon>
        <taxon>Brucella/Ochrobactrum group</taxon>
        <taxon>Brucella</taxon>
    </lineage>
</organism>
<comment type="caution">
    <text evidence="1">The sequence shown here is derived from an EMBL/GenBank/DDBJ whole genome shotgun (WGS) entry which is preliminary data.</text>
</comment>
<name>A0A1J6HUF7_9HYPH</name>